<protein>
    <submittedName>
        <fullName evidence="2">ABC transporter substrate-binding protein</fullName>
    </submittedName>
</protein>
<accession>A0A0D0KPL2</accession>
<dbReference type="Proteomes" id="UP000032068">
    <property type="component" value="Unassembled WGS sequence"/>
</dbReference>
<keyword evidence="1" id="KW-0732">Signal</keyword>
<evidence type="ECO:0000256" key="1">
    <source>
        <dbReference type="SAM" id="SignalP"/>
    </source>
</evidence>
<comment type="caution">
    <text evidence="2">The sequence shown here is derived from an EMBL/GenBank/DDBJ whole genome shotgun (WGS) entry which is preliminary data.</text>
</comment>
<evidence type="ECO:0000313" key="2">
    <source>
        <dbReference type="EMBL" id="KIQ01603.1"/>
    </source>
</evidence>
<evidence type="ECO:0000313" key="3">
    <source>
        <dbReference type="Proteomes" id="UP000032068"/>
    </source>
</evidence>
<feature type="chain" id="PRO_5002232104" evidence="1">
    <location>
        <begin position="20"/>
        <end position="241"/>
    </location>
</feature>
<name>A0A0D0KPL2_9PSED</name>
<gene>
    <name evidence="2" type="ORF">RU08_08090</name>
</gene>
<reference evidence="2 3" key="1">
    <citation type="submission" date="2014-12" db="EMBL/GenBank/DDBJ databases">
        <title>16Stimator: statistical estimation of ribosomal gene copy numbers from draft genome assemblies.</title>
        <authorList>
            <person name="Perisin M.A."/>
            <person name="Vetter M."/>
            <person name="Gilbert J.A."/>
            <person name="Bergelson J."/>
        </authorList>
    </citation>
    <scope>NUCLEOTIDE SEQUENCE [LARGE SCALE GENOMIC DNA]</scope>
    <source>
        <strain evidence="2 3">MEJ086</strain>
    </source>
</reference>
<dbReference type="OrthoDB" id="5765098at2"/>
<organism evidence="2 3">
    <name type="scientific">Pseudomonas fulva</name>
    <dbReference type="NCBI Taxonomy" id="47880"/>
    <lineage>
        <taxon>Bacteria</taxon>
        <taxon>Pseudomonadati</taxon>
        <taxon>Pseudomonadota</taxon>
        <taxon>Gammaproteobacteria</taxon>
        <taxon>Pseudomonadales</taxon>
        <taxon>Pseudomonadaceae</taxon>
        <taxon>Pseudomonas</taxon>
    </lineage>
</organism>
<dbReference type="EMBL" id="JXQW01000021">
    <property type="protein sequence ID" value="KIQ01603.1"/>
    <property type="molecule type" value="Genomic_DNA"/>
</dbReference>
<feature type="signal peptide" evidence="1">
    <location>
        <begin position="1"/>
        <end position="19"/>
    </location>
</feature>
<sequence>MIRGFWLALLLSLGACVQASDDVPANIRMASDVWVDRINADGTGLSWDILRLVFEPAGVKLDMQIVPYTRSVGLVKRGEADAWVASYQNEVSGGVVYPTWHYDSDLISALSLASKPLPDQKTLSASRLVWMRGYEYQRYIPGLTHYNELLRRGGILPMLDYDHADYYIDAQPEVQEVLAGAADTSKYRVTDLIRLPLYIGFADTPRGRALAKLYDQRMAQLVEQDALRPVFERWGQHYPFD</sequence>
<dbReference type="SUPFAM" id="SSF53850">
    <property type="entry name" value="Periplasmic binding protein-like II"/>
    <property type="match status" value="1"/>
</dbReference>
<proteinExistence type="predicted"/>
<dbReference type="PROSITE" id="PS51257">
    <property type="entry name" value="PROKAR_LIPOPROTEIN"/>
    <property type="match status" value="1"/>
</dbReference>
<dbReference type="AlphaFoldDB" id="A0A0D0KPL2"/>
<dbReference type="RefSeq" id="WP_042553281.1">
    <property type="nucleotide sequence ID" value="NZ_JXQW01000021.1"/>
</dbReference>